<dbReference type="GO" id="GO:0055085">
    <property type="term" value="P:transmembrane transport"/>
    <property type="evidence" value="ECO:0007669"/>
    <property type="project" value="InterPro"/>
</dbReference>
<evidence type="ECO:0000256" key="7">
    <source>
        <dbReference type="RuleBase" id="RU363032"/>
    </source>
</evidence>
<keyword evidence="4 7" id="KW-0812">Transmembrane</keyword>
<dbReference type="InterPro" id="IPR035906">
    <property type="entry name" value="MetI-like_sf"/>
</dbReference>
<dbReference type="SUPFAM" id="SSF161098">
    <property type="entry name" value="MetI-like"/>
    <property type="match status" value="1"/>
</dbReference>
<dbReference type="PROSITE" id="PS50928">
    <property type="entry name" value="ABC_TM1"/>
    <property type="match status" value="1"/>
</dbReference>
<dbReference type="Proteomes" id="UP000539111">
    <property type="component" value="Unassembled WGS sequence"/>
</dbReference>
<dbReference type="InterPro" id="IPR000515">
    <property type="entry name" value="MetI-like"/>
</dbReference>
<dbReference type="GO" id="GO:0005886">
    <property type="term" value="C:plasma membrane"/>
    <property type="evidence" value="ECO:0007669"/>
    <property type="project" value="UniProtKB-SubCell"/>
</dbReference>
<dbReference type="Pfam" id="PF00528">
    <property type="entry name" value="BPD_transp_1"/>
    <property type="match status" value="1"/>
</dbReference>
<keyword evidence="5 7" id="KW-1133">Transmembrane helix</keyword>
<name>A0A7Z0ABG7_9MICO</name>
<keyword evidence="2 7" id="KW-0813">Transport</keyword>
<evidence type="ECO:0000313" key="9">
    <source>
        <dbReference type="EMBL" id="NYI66785.1"/>
    </source>
</evidence>
<keyword evidence="3" id="KW-1003">Cell membrane</keyword>
<dbReference type="Pfam" id="PF12911">
    <property type="entry name" value="OppC_N"/>
    <property type="match status" value="1"/>
</dbReference>
<dbReference type="InterPro" id="IPR050366">
    <property type="entry name" value="BP-dependent_transpt_permease"/>
</dbReference>
<keyword evidence="6 7" id="KW-0472">Membrane</keyword>
<evidence type="ECO:0000256" key="2">
    <source>
        <dbReference type="ARBA" id="ARBA00022448"/>
    </source>
</evidence>
<sequence length="318" mass="33719">MPNKSTRVRPGQERFVAPLDETPLQDVDAVTSESAGASLWKDAGQSLIRNPVFIISAVLILLILLAIVWPKLFTSADPTYCTLDNTLGAPRSGHPLGFNQQGCDIFARVIYGTRASVAVGILTTLAVVIIGGVVGAVSGFLGGWVDAVLSRLIDIFFAVPFILGAIVLMQLFRDHAGIWSMAAVLAAFAWTQIARIMRGAVISMKNSDFVTASTAIGTSSMKNLVRHVVPNAIAPVIVTATVSLGIYIVAEATLSYLGLGLPTSIVSWGADIAAAQDLIRTNPEALFYPAAALAITVLSFIMLGDAVRDTLDPKTRKR</sequence>
<dbReference type="EMBL" id="JACBZP010000001">
    <property type="protein sequence ID" value="NYI66785.1"/>
    <property type="molecule type" value="Genomic_DNA"/>
</dbReference>
<accession>A0A7Z0ABG7</accession>
<feature type="transmembrane region" description="Helical" evidence="7">
    <location>
        <begin position="228"/>
        <end position="250"/>
    </location>
</feature>
<evidence type="ECO:0000256" key="3">
    <source>
        <dbReference type="ARBA" id="ARBA00022475"/>
    </source>
</evidence>
<dbReference type="AlphaFoldDB" id="A0A7Z0ABG7"/>
<proteinExistence type="inferred from homology"/>
<feature type="domain" description="ABC transmembrane type-1" evidence="8">
    <location>
        <begin position="113"/>
        <end position="304"/>
    </location>
</feature>
<dbReference type="PANTHER" id="PTHR43386">
    <property type="entry name" value="OLIGOPEPTIDE TRANSPORT SYSTEM PERMEASE PROTEIN APPC"/>
    <property type="match status" value="1"/>
</dbReference>
<organism evidence="9 10">
    <name type="scientific">Spelaeicoccus albus</name>
    <dbReference type="NCBI Taxonomy" id="1280376"/>
    <lineage>
        <taxon>Bacteria</taxon>
        <taxon>Bacillati</taxon>
        <taxon>Actinomycetota</taxon>
        <taxon>Actinomycetes</taxon>
        <taxon>Micrococcales</taxon>
        <taxon>Brevibacteriaceae</taxon>
        <taxon>Spelaeicoccus</taxon>
    </lineage>
</organism>
<comment type="caution">
    <text evidence="9">The sequence shown here is derived from an EMBL/GenBank/DDBJ whole genome shotgun (WGS) entry which is preliminary data.</text>
</comment>
<dbReference type="Gene3D" id="1.10.3720.10">
    <property type="entry name" value="MetI-like"/>
    <property type="match status" value="1"/>
</dbReference>
<evidence type="ECO:0000259" key="8">
    <source>
        <dbReference type="PROSITE" id="PS50928"/>
    </source>
</evidence>
<feature type="transmembrane region" description="Helical" evidence="7">
    <location>
        <begin position="178"/>
        <end position="197"/>
    </location>
</feature>
<evidence type="ECO:0000256" key="5">
    <source>
        <dbReference type="ARBA" id="ARBA00022989"/>
    </source>
</evidence>
<dbReference type="CDD" id="cd06261">
    <property type="entry name" value="TM_PBP2"/>
    <property type="match status" value="1"/>
</dbReference>
<feature type="transmembrane region" description="Helical" evidence="7">
    <location>
        <begin position="286"/>
        <end position="307"/>
    </location>
</feature>
<protein>
    <submittedName>
        <fullName evidence="9">Oligopeptide transport system permease protein</fullName>
    </submittedName>
</protein>
<comment type="subcellular location">
    <subcellularLocation>
        <location evidence="1 7">Cell membrane</location>
        <topology evidence="1 7">Multi-pass membrane protein</topology>
    </subcellularLocation>
</comment>
<keyword evidence="10" id="KW-1185">Reference proteome</keyword>
<gene>
    <name evidence="9" type="ORF">BJY26_001091</name>
</gene>
<evidence type="ECO:0000256" key="6">
    <source>
        <dbReference type="ARBA" id="ARBA00023136"/>
    </source>
</evidence>
<dbReference type="InterPro" id="IPR025966">
    <property type="entry name" value="OppC_N"/>
</dbReference>
<feature type="transmembrane region" description="Helical" evidence="7">
    <location>
        <begin position="51"/>
        <end position="69"/>
    </location>
</feature>
<dbReference type="RefSeq" id="WP_179426361.1">
    <property type="nucleotide sequence ID" value="NZ_JACBZP010000001.1"/>
</dbReference>
<dbReference type="PANTHER" id="PTHR43386:SF6">
    <property type="entry name" value="ABC TRANSPORTER PERMEASE PROTEIN"/>
    <property type="match status" value="1"/>
</dbReference>
<feature type="transmembrane region" description="Helical" evidence="7">
    <location>
        <begin position="117"/>
        <end position="145"/>
    </location>
</feature>
<evidence type="ECO:0000256" key="4">
    <source>
        <dbReference type="ARBA" id="ARBA00022692"/>
    </source>
</evidence>
<comment type="similarity">
    <text evidence="7">Belongs to the binding-protein-dependent transport system permease family.</text>
</comment>
<evidence type="ECO:0000256" key="1">
    <source>
        <dbReference type="ARBA" id="ARBA00004651"/>
    </source>
</evidence>
<feature type="transmembrane region" description="Helical" evidence="7">
    <location>
        <begin position="152"/>
        <end position="172"/>
    </location>
</feature>
<reference evidence="9 10" key="1">
    <citation type="submission" date="2020-07" db="EMBL/GenBank/DDBJ databases">
        <title>Sequencing the genomes of 1000 actinobacteria strains.</title>
        <authorList>
            <person name="Klenk H.-P."/>
        </authorList>
    </citation>
    <scope>NUCLEOTIDE SEQUENCE [LARGE SCALE GENOMIC DNA]</scope>
    <source>
        <strain evidence="9 10">DSM 26341</strain>
    </source>
</reference>
<evidence type="ECO:0000313" key="10">
    <source>
        <dbReference type="Proteomes" id="UP000539111"/>
    </source>
</evidence>